<dbReference type="InterPro" id="IPR001031">
    <property type="entry name" value="Thioesterase"/>
</dbReference>
<organism evidence="4 5">
    <name type="scientific">Caballeronia sordidicola</name>
    <name type="common">Burkholderia sordidicola</name>
    <dbReference type="NCBI Taxonomy" id="196367"/>
    <lineage>
        <taxon>Bacteria</taxon>
        <taxon>Pseudomonadati</taxon>
        <taxon>Pseudomonadota</taxon>
        <taxon>Betaproteobacteria</taxon>
        <taxon>Burkholderiales</taxon>
        <taxon>Burkholderiaceae</taxon>
        <taxon>Caballeronia</taxon>
    </lineage>
</organism>
<evidence type="ECO:0000256" key="2">
    <source>
        <dbReference type="SAM" id="MobiDB-lite"/>
    </source>
</evidence>
<dbReference type="PANTHER" id="PTHR11487:SF0">
    <property type="entry name" value="S-ACYL FATTY ACID SYNTHASE THIOESTERASE, MEDIUM CHAIN"/>
    <property type="match status" value="1"/>
</dbReference>
<evidence type="ECO:0000313" key="5">
    <source>
        <dbReference type="Proteomes" id="UP000214720"/>
    </source>
</evidence>
<reference evidence="5" key="1">
    <citation type="submission" date="2017-01" db="EMBL/GenBank/DDBJ databases">
        <title>Genome Analysis of Deinococcus marmoris KOPRI26562.</title>
        <authorList>
            <person name="Kim J.H."/>
            <person name="Oh H.-M."/>
        </authorList>
    </citation>
    <scope>NUCLEOTIDE SEQUENCE [LARGE SCALE GENOMIC DNA]</scope>
    <source>
        <strain evidence="5">PAMC 26633</strain>
    </source>
</reference>
<dbReference type="SUPFAM" id="SSF53474">
    <property type="entry name" value="alpha/beta-Hydrolases"/>
    <property type="match status" value="1"/>
</dbReference>
<evidence type="ECO:0000313" key="4">
    <source>
        <dbReference type="EMBL" id="OXC77179.1"/>
    </source>
</evidence>
<dbReference type="OrthoDB" id="8480037at2"/>
<protein>
    <recommendedName>
        <fullName evidence="3">Thioesterase domain-containing protein</fullName>
    </recommendedName>
</protein>
<feature type="domain" description="Thioesterase" evidence="3">
    <location>
        <begin position="4"/>
        <end position="228"/>
    </location>
</feature>
<dbReference type="AlphaFoldDB" id="A0A226X234"/>
<dbReference type="RefSeq" id="WP_089161951.1">
    <property type="nucleotide sequence ID" value="NZ_MTHB01000110.1"/>
</dbReference>
<dbReference type="InterPro" id="IPR012223">
    <property type="entry name" value="TEII"/>
</dbReference>
<evidence type="ECO:0000256" key="1">
    <source>
        <dbReference type="ARBA" id="ARBA00007169"/>
    </source>
</evidence>
<proteinExistence type="inferred from homology"/>
<dbReference type="Pfam" id="PF00975">
    <property type="entry name" value="Thioesterase"/>
    <property type="match status" value="1"/>
</dbReference>
<name>A0A226X234_CABSO</name>
<sequence>MNVTLICLPFAGASAAVYREWGALLPSWIRVHALDLPGHGAKRAQPALYRWPDVADALGRAALRAIDGPFAIFGYSMGALTGLELAHWLHRTHGLMPVWFGAAACAAPACRTLDATWLDCTDEAMIDELRRLRATPEELLGDRGFLDLALPVLRADFHLCATYVRTGNAVRVSLACPLLALGGRDDTLSEQPENLSAWMHETSGRFTQRVFDGGHFFIDTARAELIDAVVASLAAALTPVPEHTAVAHPLPHAGIAHLRAVATGAPSAVSRTASTDSAGAAGPRSFHS</sequence>
<accession>A0A226X234</accession>
<gene>
    <name evidence="4" type="ORF">BSU04_19380</name>
</gene>
<dbReference type="GO" id="GO:0008610">
    <property type="term" value="P:lipid biosynthetic process"/>
    <property type="evidence" value="ECO:0007669"/>
    <property type="project" value="TreeGrafter"/>
</dbReference>
<evidence type="ECO:0000259" key="3">
    <source>
        <dbReference type="Pfam" id="PF00975"/>
    </source>
</evidence>
<comment type="similarity">
    <text evidence="1">Belongs to the thioesterase family.</text>
</comment>
<dbReference type="Gene3D" id="3.40.50.1820">
    <property type="entry name" value="alpha/beta hydrolase"/>
    <property type="match status" value="1"/>
</dbReference>
<feature type="region of interest" description="Disordered" evidence="2">
    <location>
        <begin position="267"/>
        <end position="288"/>
    </location>
</feature>
<dbReference type="EMBL" id="MTHB01000110">
    <property type="protein sequence ID" value="OXC77179.1"/>
    <property type="molecule type" value="Genomic_DNA"/>
</dbReference>
<dbReference type="PANTHER" id="PTHR11487">
    <property type="entry name" value="THIOESTERASE"/>
    <property type="match status" value="1"/>
</dbReference>
<dbReference type="Proteomes" id="UP000214720">
    <property type="component" value="Unassembled WGS sequence"/>
</dbReference>
<dbReference type="InterPro" id="IPR029058">
    <property type="entry name" value="AB_hydrolase_fold"/>
</dbReference>
<comment type="caution">
    <text evidence="4">The sequence shown here is derived from an EMBL/GenBank/DDBJ whole genome shotgun (WGS) entry which is preliminary data.</text>
</comment>